<evidence type="ECO:0000313" key="1">
    <source>
        <dbReference type="EMBL" id="DAE23903.1"/>
    </source>
</evidence>
<name>A0A8S5QX94_9CAUD</name>
<protein>
    <submittedName>
        <fullName evidence="1">Uncharacterized protein</fullName>
    </submittedName>
</protein>
<sequence>MSATAKKITATTPDGGTNEVLELKNCAHASYRLANLTVEVDESYTFSIRLKASSAMQVEFNVLGHVYVTDVNDSWENMHFTVEKPLQNYILISPKSNDQLLLWQAMLQTGTVATGWVPAIEDTNEKLEFVTSQTTLLHQDVEQIRLEAQYASEDAEKKYATKSQLALFADSITLRVSSSDGTSADIKISADGTIALDGTTLAQYIDVRKLMARDMTVTGLFNVDNGEYVLTSDGDTINIGRPRPDGEDPEYYPSQISFSDGEIRIGGAGSRNLVDVNISGDISMNGNLSLRSVGAYDPTFYIKNNMDSTVGWMGYKSGSTGSSQTDGIGVGTTDGGYFLATDSGVRAQIGDYSFYITKTGLVSLTGANGTVQINDGGVYITGPLYHRNSKTDSWKQL</sequence>
<dbReference type="EMBL" id="BK015761">
    <property type="protein sequence ID" value="DAE23903.1"/>
    <property type="molecule type" value="Genomic_DNA"/>
</dbReference>
<proteinExistence type="predicted"/>
<reference evidence="1" key="1">
    <citation type="journal article" date="2021" name="Proc. Natl. Acad. Sci. U.S.A.">
        <title>A Catalog of Tens of Thousands of Viruses from Human Metagenomes Reveals Hidden Associations with Chronic Diseases.</title>
        <authorList>
            <person name="Tisza M.J."/>
            <person name="Buck C.B."/>
        </authorList>
    </citation>
    <scope>NUCLEOTIDE SEQUENCE</scope>
    <source>
        <strain evidence="1">CtoWO12</strain>
    </source>
</reference>
<accession>A0A8S5QX94</accession>
<organism evidence="1">
    <name type="scientific">Siphoviridae sp. ctoWO12</name>
    <dbReference type="NCBI Taxonomy" id="2826461"/>
    <lineage>
        <taxon>Viruses</taxon>
        <taxon>Duplodnaviria</taxon>
        <taxon>Heunggongvirae</taxon>
        <taxon>Uroviricota</taxon>
        <taxon>Caudoviricetes</taxon>
    </lineage>
</organism>